<dbReference type="InterPro" id="IPR036856">
    <property type="entry name" value="Ald_Oxase/Xan_DH_a/b_sf"/>
</dbReference>
<evidence type="ECO:0000259" key="3">
    <source>
        <dbReference type="SMART" id="SM01008"/>
    </source>
</evidence>
<protein>
    <submittedName>
        <fullName evidence="4">Carbon-monoxide dehydrogenase large subunit</fullName>
    </submittedName>
</protein>
<reference evidence="4 5" key="1">
    <citation type="submission" date="2019-02" db="EMBL/GenBank/DDBJ databases">
        <title>Genomic Encyclopedia of Type Strains, Phase IV (KMG-IV): sequencing the most valuable type-strain genomes for metagenomic binning, comparative biology and taxonomic classification.</title>
        <authorList>
            <person name="Goeker M."/>
        </authorList>
    </citation>
    <scope>NUCLEOTIDE SEQUENCE [LARGE SCALE GENOMIC DNA]</scope>
    <source>
        <strain evidence="4 5">K24</strain>
    </source>
</reference>
<dbReference type="InterPro" id="IPR008274">
    <property type="entry name" value="AldOxase/xan_DH_MoCoBD1"/>
</dbReference>
<organism evidence="4 5">
    <name type="scientific">Pigmentiphaga kullae</name>
    <dbReference type="NCBI Taxonomy" id="151784"/>
    <lineage>
        <taxon>Bacteria</taxon>
        <taxon>Pseudomonadati</taxon>
        <taxon>Pseudomonadota</taxon>
        <taxon>Betaproteobacteria</taxon>
        <taxon>Burkholderiales</taxon>
        <taxon>Alcaligenaceae</taxon>
        <taxon>Pigmentiphaga</taxon>
    </lineage>
</organism>
<name>A0A4Q7NK16_9BURK</name>
<dbReference type="InterPro" id="IPR046867">
    <property type="entry name" value="AldOxase/xan_DH_MoCoBD2"/>
</dbReference>
<dbReference type="AlphaFoldDB" id="A0A4Q7NK16"/>
<dbReference type="GO" id="GO:0016491">
    <property type="term" value="F:oxidoreductase activity"/>
    <property type="evidence" value="ECO:0007669"/>
    <property type="project" value="UniProtKB-KW"/>
</dbReference>
<dbReference type="RefSeq" id="WP_130356632.1">
    <property type="nucleotide sequence ID" value="NZ_SGXC01000001.1"/>
</dbReference>
<dbReference type="Pfam" id="PF02738">
    <property type="entry name" value="MoCoBD_1"/>
    <property type="match status" value="1"/>
</dbReference>
<dbReference type="SUPFAM" id="SSF54665">
    <property type="entry name" value="CO dehydrogenase molybdoprotein N-domain-like"/>
    <property type="match status" value="1"/>
</dbReference>
<evidence type="ECO:0000313" key="5">
    <source>
        <dbReference type="Proteomes" id="UP000292445"/>
    </source>
</evidence>
<dbReference type="InterPro" id="IPR016208">
    <property type="entry name" value="Ald_Oxase/xanthine_DH-like"/>
</dbReference>
<dbReference type="Gene3D" id="3.90.1170.50">
    <property type="entry name" value="Aldehyde oxidase/xanthine dehydrogenase, a/b hammerhead"/>
    <property type="match status" value="1"/>
</dbReference>
<feature type="domain" description="Aldehyde oxidase/xanthine dehydrogenase a/b hammerhead" evidence="3">
    <location>
        <begin position="26"/>
        <end position="143"/>
    </location>
</feature>
<dbReference type="Pfam" id="PF01315">
    <property type="entry name" value="Ald_Xan_dh_C"/>
    <property type="match status" value="1"/>
</dbReference>
<sequence>MNARDRVPASQIGRRALRAEDVRLLTGAGRYVADIDLPDALHVAFVRSPYAHALIRSVDGSAALEIPGVVAVIDAREMATYVEALRMPLGWPTSDLPPDITPYVLCPDEVCFVGEAVAMVLATSRYIAEDGAALVMVDYDPLPAVSDVQAALEPDAPRVRREAPGNVLREFRVGYGECDAAFQDAPHVFRETISQHRGGAHPMECRGMVAQYDKHQGALMIWASTQMPHELAFTIAKALGLPDSLVRVVAPDVGGGFGCKFVVYPEELAVAAVAWHHKRAVKWIEDRMEHFLGAIQERDQLWEVEVACDERGVVRGIRGTMLHDQGAYTPQGVNCAYNSSTAVTGPYAIPAYEMRVTVVQTNKIYVIPVRGAGYPQGTFVMERLLDRIAFELGEDRATVRARNLVLAEKMPYVKPLTARSGRPIVLDSGDYLDAQRRVLEQIGYAGFEARRQAARRDGRYIGLGFAHAVKGTGRGPFESGSVRVSSNGHVTVATGAMAMGQGLNTAMAQIAAEQLCVPVESVQVISGDTAHTSMGVGGFASRQTVTAGSSVHYAAVAVAAKLRKVGAIMLKTDESAVRLRDGTVCATDDPGRAVTYSEIARLLRGIPGYDLPPGVGAGLEATIHWEPTDMAYAHGFHACEVEVDIVTGEVRILRYVATHDSGTLINPMTAEGQIHGGIVHGIGNALFECMRYDDQAQPISTTFADYLLTTATEVPPLEISFTESPAPSNPLGVKGVGEAGTIPVTSAIASAIDDALADFRIRVSRVPVEPVELVRQIAAHEQAAG</sequence>
<dbReference type="Proteomes" id="UP000292445">
    <property type="component" value="Unassembled WGS sequence"/>
</dbReference>
<dbReference type="SUPFAM" id="SSF56003">
    <property type="entry name" value="Molybdenum cofactor-binding domain"/>
    <property type="match status" value="1"/>
</dbReference>
<dbReference type="PANTHER" id="PTHR11908:SF132">
    <property type="entry name" value="ALDEHYDE OXIDASE 1-RELATED"/>
    <property type="match status" value="1"/>
</dbReference>
<evidence type="ECO:0000256" key="2">
    <source>
        <dbReference type="ARBA" id="ARBA00023002"/>
    </source>
</evidence>
<keyword evidence="2" id="KW-0560">Oxidoreductase</keyword>
<keyword evidence="1" id="KW-0500">Molybdenum</keyword>
<comment type="caution">
    <text evidence="4">The sequence shown here is derived from an EMBL/GenBank/DDBJ whole genome shotgun (WGS) entry which is preliminary data.</text>
</comment>
<gene>
    <name evidence="4" type="ORF">EV675_1439</name>
</gene>
<proteinExistence type="predicted"/>
<accession>A0A4Q7NK16</accession>
<dbReference type="GO" id="GO:0005506">
    <property type="term" value="F:iron ion binding"/>
    <property type="evidence" value="ECO:0007669"/>
    <property type="project" value="InterPro"/>
</dbReference>
<dbReference type="InterPro" id="IPR037165">
    <property type="entry name" value="AldOxase/xan_DH_Mopterin-bd_sf"/>
</dbReference>
<dbReference type="SMART" id="SM01008">
    <property type="entry name" value="Ald_Xan_dh_C"/>
    <property type="match status" value="1"/>
</dbReference>
<keyword evidence="5" id="KW-1185">Reference proteome</keyword>
<dbReference type="InterPro" id="IPR000674">
    <property type="entry name" value="Ald_Oxase/Xan_DH_a/b"/>
</dbReference>
<dbReference type="OrthoDB" id="221297at2"/>
<dbReference type="Pfam" id="PF20256">
    <property type="entry name" value="MoCoBD_2"/>
    <property type="match status" value="1"/>
</dbReference>
<evidence type="ECO:0000256" key="1">
    <source>
        <dbReference type="ARBA" id="ARBA00022505"/>
    </source>
</evidence>
<evidence type="ECO:0000313" key="4">
    <source>
        <dbReference type="EMBL" id="RZS85415.1"/>
    </source>
</evidence>
<dbReference type="PANTHER" id="PTHR11908">
    <property type="entry name" value="XANTHINE DEHYDROGENASE"/>
    <property type="match status" value="1"/>
</dbReference>
<dbReference type="EMBL" id="SGXC01000001">
    <property type="protein sequence ID" value="RZS85415.1"/>
    <property type="molecule type" value="Genomic_DNA"/>
</dbReference>
<dbReference type="Gene3D" id="3.30.365.10">
    <property type="entry name" value="Aldehyde oxidase/xanthine dehydrogenase, molybdopterin binding domain"/>
    <property type="match status" value="4"/>
</dbReference>